<evidence type="ECO:0000256" key="9">
    <source>
        <dbReference type="ARBA" id="ARBA00022989"/>
    </source>
</evidence>
<dbReference type="EMBL" id="LT670844">
    <property type="protein sequence ID" value="SHJ83272.1"/>
    <property type="molecule type" value="Genomic_DNA"/>
</dbReference>
<dbReference type="Gene3D" id="3.40.50.300">
    <property type="entry name" value="P-loop containing nucleotide triphosphate hydrolases"/>
    <property type="match status" value="2"/>
</dbReference>
<dbReference type="Pfam" id="PF02653">
    <property type="entry name" value="BPD_transp_2"/>
    <property type="match status" value="1"/>
</dbReference>
<dbReference type="SUPFAM" id="SSF52540">
    <property type="entry name" value="P-loop containing nucleoside triphosphate hydrolases"/>
    <property type="match status" value="2"/>
</dbReference>
<accession>A0A1M6MIH7</accession>
<organism evidence="14 15">
    <name type="scientific">Bradyrhizobium lablabi</name>
    <dbReference type="NCBI Taxonomy" id="722472"/>
    <lineage>
        <taxon>Bacteria</taxon>
        <taxon>Pseudomonadati</taxon>
        <taxon>Pseudomonadota</taxon>
        <taxon>Alphaproteobacteria</taxon>
        <taxon>Hyphomicrobiales</taxon>
        <taxon>Nitrobacteraceae</taxon>
        <taxon>Bradyrhizobium</taxon>
    </lineage>
</organism>
<dbReference type="PANTHER" id="PTHR43820:SF4">
    <property type="entry name" value="HIGH-AFFINITY BRANCHED-CHAIN AMINO ACID TRANSPORT ATP-BINDING PROTEIN LIVF"/>
    <property type="match status" value="1"/>
</dbReference>
<feature type="transmembrane region" description="Helical" evidence="12">
    <location>
        <begin position="234"/>
        <end position="261"/>
    </location>
</feature>
<evidence type="ECO:0000256" key="11">
    <source>
        <dbReference type="ARBA" id="ARBA00024722"/>
    </source>
</evidence>
<dbReference type="PANTHER" id="PTHR43820">
    <property type="entry name" value="HIGH-AFFINITY BRANCHED-CHAIN AMINO ACID TRANSPORT ATP-BINDING PROTEIN LIVF"/>
    <property type="match status" value="1"/>
</dbReference>
<dbReference type="CDD" id="cd03219">
    <property type="entry name" value="ABC_Mj1267_LivG_branched"/>
    <property type="match status" value="1"/>
</dbReference>
<feature type="transmembrane region" description="Helical" evidence="12">
    <location>
        <begin position="28"/>
        <end position="48"/>
    </location>
</feature>
<evidence type="ECO:0000259" key="13">
    <source>
        <dbReference type="PROSITE" id="PS50893"/>
    </source>
</evidence>
<evidence type="ECO:0000256" key="10">
    <source>
        <dbReference type="ARBA" id="ARBA00023136"/>
    </source>
</evidence>
<dbReference type="InterPro" id="IPR027417">
    <property type="entry name" value="P-loop_NTPase"/>
</dbReference>
<keyword evidence="3" id="KW-0813">Transport</keyword>
<dbReference type="InterPro" id="IPR032823">
    <property type="entry name" value="BCA_ABC_TP_C"/>
</dbReference>
<dbReference type="InterPro" id="IPR001851">
    <property type="entry name" value="ABC_transp_permease"/>
</dbReference>
<feature type="transmembrane region" description="Helical" evidence="12">
    <location>
        <begin position="190"/>
        <end position="214"/>
    </location>
</feature>
<dbReference type="GO" id="GO:0016887">
    <property type="term" value="F:ATP hydrolysis activity"/>
    <property type="evidence" value="ECO:0007669"/>
    <property type="project" value="InterPro"/>
</dbReference>
<dbReference type="InterPro" id="IPR003593">
    <property type="entry name" value="AAA+_ATPase"/>
</dbReference>
<feature type="transmembrane region" description="Helical" evidence="12">
    <location>
        <begin position="60"/>
        <end position="78"/>
    </location>
</feature>
<evidence type="ECO:0000256" key="12">
    <source>
        <dbReference type="SAM" id="Phobius"/>
    </source>
</evidence>
<keyword evidence="5 12" id="KW-0812">Transmembrane</keyword>
<gene>
    <name evidence="14" type="ORF">SAMN05444159_1628</name>
</gene>
<feature type="domain" description="ABC transporter" evidence="13">
    <location>
        <begin position="326"/>
        <end position="558"/>
    </location>
</feature>
<protein>
    <submittedName>
        <fullName evidence="14">Monosaccharide ABC transporter ATP-binding protein, CUT2 family</fullName>
    </submittedName>
</protein>
<evidence type="ECO:0000256" key="4">
    <source>
        <dbReference type="ARBA" id="ARBA00022475"/>
    </source>
</evidence>
<evidence type="ECO:0000256" key="7">
    <source>
        <dbReference type="ARBA" id="ARBA00022840"/>
    </source>
</evidence>
<evidence type="ECO:0000313" key="14">
    <source>
        <dbReference type="EMBL" id="SHJ83272.1"/>
    </source>
</evidence>
<keyword evidence="4" id="KW-1003">Cell membrane</keyword>
<dbReference type="GO" id="GO:0015658">
    <property type="term" value="F:branched-chain amino acid transmembrane transporter activity"/>
    <property type="evidence" value="ECO:0007669"/>
    <property type="project" value="InterPro"/>
</dbReference>
<evidence type="ECO:0000256" key="6">
    <source>
        <dbReference type="ARBA" id="ARBA00022741"/>
    </source>
</evidence>
<dbReference type="OrthoDB" id="9805029at2"/>
<dbReference type="Proteomes" id="UP000189935">
    <property type="component" value="Chromosome I"/>
</dbReference>
<dbReference type="AlphaFoldDB" id="A0A1M6MIH7"/>
<keyword evidence="7 14" id="KW-0067">ATP-binding</keyword>
<dbReference type="PROSITE" id="PS00211">
    <property type="entry name" value="ABC_TRANSPORTER_1"/>
    <property type="match status" value="1"/>
</dbReference>
<feature type="transmembrane region" description="Helical" evidence="12">
    <location>
        <begin position="84"/>
        <end position="103"/>
    </location>
</feature>
<keyword evidence="6" id="KW-0547">Nucleotide-binding</keyword>
<keyword evidence="10 12" id="KW-0472">Membrane</keyword>
<dbReference type="RefSeq" id="WP_079537700.1">
    <property type="nucleotide sequence ID" value="NZ_LT670844.1"/>
</dbReference>
<reference evidence="14 15" key="1">
    <citation type="submission" date="2016-11" db="EMBL/GenBank/DDBJ databases">
        <authorList>
            <person name="Jaros S."/>
            <person name="Januszkiewicz K."/>
            <person name="Wedrychowicz H."/>
        </authorList>
    </citation>
    <scope>NUCLEOTIDE SEQUENCE [LARGE SCALE GENOMIC DNA]</scope>
    <source>
        <strain evidence="14 15">GAS499</strain>
    </source>
</reference>
<dbReference type="Pfam" id="PF00005">
    <property type="entry name" value="ABC_tran"/>
    <property type="match status" value="2"/>
</dbReference>
<feature type="domain" description="ABC transporter" evidence="13">
    <location>
        <begin position="572"/>
        <end position="805"/>
    </location>
</feature>
<name>A0A1M6MIH7_9BRAD</name>
<keyword evidence="8" id="KW-0029">Amino-acid transport</keyword>
<comment type="similarity">
    <text evidence="2">Belongs to the ABC transporter superfamily.</text>
</comment>
<feature type="transmembrane region" description="Helical" evidence="12">
    <location>
        <begin position="273"/>
        <end position="295"/>
    </location>
</feature>
<dbReference type="CDD" id="cd06581">
    <property type="entry name" value="TM_PBP1_LivM_like"/>
    <property type="match status" value="1"/>
</dbReference>
<feature type="transmembrane region" description="Helical" evidence="12">
    <location>
        <begin position="110"/>
        <end position="131"/>
    </location>
</feature>
<dbReference type="CDD" id="cd03224">
    <property type="entry name" value="ABC_TM1139_LivF_branched"/>
    <property type="match status" value="1"/>
</dbReference>
<dbReference type="GO" id="GO:0005524">
    <property type="term" value="F:ATP binding"/>
    <property type="evidence" value="ECO:0007669"/>
    <property type="project" value="UniProtKB-KW"/>
</dbReference>
<evidence type="ECO:0000256" key="5">
    <source>
        <dbReference type="ARBA" id="ARBA00022692"/>
    </source>
</evidence>
<keyword evidence="9 12" id="KW-1133">Transmembrane helix</keyword>
<dbReference type="InterPro" id="IPR043428">
    <property type="entry name" value="LivM-like"/>
</dbReference>
<dbReference type="GO" id="GO:0005886">
    <property type="term" value="C:plasma membrane"/>
    <property type="evidence" value="ECO:0007669"/>
    <property type="project" value="UniProtKB-SubCell"/>
</dbReference>
<evidence type="ECO:0000256" key="2">
    <source>
        <dbReference type="ARBA" id="ARBA00005417"/>
    </source>
</evidence>
<sequence>MKIITIALAAALAAGAVAICLLAPGYYAYLMGTLATTALVGIGLNVLFGLAGEVSLGQGGFLALGAYGVGILTTKAGLGFWQALPLSVLLVAAISAALSIPALRVTGPYLAMVTIAFGFIVESVSVEWQGVTGGASGLVGIPAPFGTGGTALLACGFCALALSAFYKFARSPLGLAMRATASAPAAARSIGIAALPVRTAAFVLAAMAAGLAGGLQAALTGFIAPSSFPFSQSILFLLVVVVGGAGRTLGPLLGSAVVVLLPEMLASLAEYRLLVFGAGLLIVLWVAPGGIAGAIGRFVRSEAPVSDVALDIDFALALLAGPRGSLSAEGVRVAFGGVIAVAGVDLTAPSGRVTSVIGPNGAGKTTLLNLVSGFQHPDSGTVRVGTRGITGQPAHDVARAGLARTFQTAQPFGSLSVLDNVRLGLLRGAWRGEAPPALARALLSLVGYSGPETRLAATLPHVDRRLIEIARALATAPAVLLLDEPAAGLDDADTVKLGGLLQRLARAGLAVVLVEHDMSLVMSISDDIVVLDAGRRIAAGPPAVVRADPAVKAAYLGAATSAQPVAQRQAGATLLDVRKLSAGYGPLAVLDGIAISVGRGETIAVLGPNGAGKSTLMKVLSGLIRPVQGNIGFGGVELERLPAHRVARAGLILVPEGRQVFPQLTVAENLRLGATRRGDFNLAEIESMLDRFPKLRPRLHGAAGLLSGGEQQMLAVARGLLARPDILLLDEPSLGLAPAVAAELFAQFRRLREEGMTLLIVDQMADHVLAIADRGYVLGGGQVVAQGRAAELRGARLDEAYLGALPAAVN</sequence>
<dbReference type="InterPro" id="IPR017871">
    <property type="entry name" value="ABC_transporter-like_CS"/>
</dbReference>
<evidence type="ECO:0000256" key="3">
    <source>
        <dbReference type="ARBA" id="ARBA00022448"/>
    </source>
</evidence>
<evidence type="ECO:0000313" key="15">
    <source>
        <dbReference type="Proteomes" id="UP000189935"/>
    </source>
</evidence>
<proteinExistence type="inferred from homology"/>
<feature type="transmembrane region" description="Helical" evidence="12">
    <location>
        <begin position="151"/>
        <end position="169"/>
    </location>
</feature>
<dbReference type="SMART" id="SM00382">
    <property type="entry name" value="AAA"/>
    <property type="match status" value="2"/>
</dbReference>
<dbReference type="PROSITE" id="PS50893">
    <property type="entry name" value="ABC_TRANSPORTER_2"/>
    <property type="match status" value="2"/>
</dbReference>
<dbReference type="InterPro" id="IPR003439">
    <property type="entry name" value="ABC_transporter-like_ATP-bd"/>
</dbReference>
<comment type="function">
    <text evidence="11">Involved in beta-(1--&gt;2)glucan export. Transmembrane domains (TMD) form a pore in the inner membrane and the ATP-binding domain (NBD) is responsible for energy generation.</text>
</comment>
<dbReference type="InterPro" id="IPR052156">
    <property type="entry name" value="BCAA_Transport_ATP-bd_LivF"/>
</dbReference>
<dbReference type="GO" id="GO:0015807">
    <property type="term" value="P:L-amino acid transport"/>
    <property type="evidence" value="ECO:0007669"/>
    <property type="project" value="TreeGrafter"/>
</dbReference>
<dbReference type="Pfam" id="PF12399">
    <property type="entry name" value="BCA_ABC_TP_C"/>
    <property type="match status" value="1"/>
</dbReference>
<evidence type="ECO:0000256" key="8">
    <source>
        <dbReference type="ARBA" id="ARBA00022970"/>
    </source>
</evidence>
<comment type="subcellular location">
    <subcellularLocation>
        <location evidence="1">Cell membrane</location>
        <topology evidence="1">Multi-pass membrane protein</topology>
    </subcellularLocation>
</comment>
<evidence type="ECO:0000256" key="1">
    <source>
        <dbReference type="ARBA" id="ARBA00004651"/>
    </source>
</evidence>